<evidence type="ECO:0000256" key="1">
    <source>
        <dbReference type="SAM" id="MobiDB-lite"/>
    </source>
</evidence>
<protein>
    <submittedName>
        <fullName evidence="2">Uncharacterized protein</fullName>
    </submittedName>
</protein>
<gene>
    <name evidence="2" type="ORF">GCM10010394_06300</name>
</gene>
<comment type="caution">
    <text evidence="2">The sequence shown here is derived from an EMBL/GenBank/DDBJ whole genome shotgun (WGS) entry which is preliminary data.</text>
</comment>
<reference evidence="2 3" key="1">
    <citation type="journal article" date="2019" name="Int. J. Syst. Evol. Microbiol.">
        <title>The Global Catalogue of Microorganisms (GCM) 10K type strain sequencing project: providing services to taxonomists for standard genome sequencing and annotation.</title>
        <authorList>
            <consortium name="The Broad Institute Genomics Platform"/>
            <consortium name="The Broad Institute Genome Sequencing Center for Infectious Disease"/>
            <person name="Wu L."/>
            <person name="Ma J."/>
        </authorList>
    </citation>
    <scope>NUCLEOTIDE SEQUENCE [LARGE SCALE GENOMIC DNA]</scope>
    <source>
        <strain evidence="2 3">JCM 5067</strain>
    </source>
</reference>
<accession>A0ABN1F2P4</accession>
<dbReference type="Proteomes" id="UP001500668">
    <property type="component" value="Unassembled WGS sequence"/>
</dbReference>
<evidence type="ECO:0000313" key="3">
    <source>
        <dbReference type="Proteomes" id="UP001500668"/>
    </source>
</evidence>
<organism evidence="2 3">
    <name type="scientific">Streptomyces crystallinus</name>
    <dbReference type="NCBI Taxonomy" id="68191"/>
    <lineage>
        <taxon>Bacteria</taxon>
        <taxon>Bacillati</taxon>
        <taxon>Actinomycetota</taxon>
        <taxon>Actinomycetes</taxon>
        <taxon>Kitasatosporales</taxon>
        <taxon>Streptomycetaceae</taxon>
        <taxon>Streptomyces</taxon>
    </lineage>
</organism>
<feature type="region of interest" description="Disordered" evidence="1">
    <location>
        <begin position="1"/>
        <end position="52"/>
    </location>
</feature>
<evidence type="ECO:0000313" key="2">
    <source>
        <dbReference type="EMBL" id="GAA0580479.1"/>
    </source>
</evidence>
<sequence>MTWGEWERIKAERASGHGGGTRLNQLAPAADGGGVGAPDMASTPAQKQAAAKAIGEHLGPDTATSGRHATESTAAAVKEFGAKDGHGWEASVALAKAHETWEKQVRGLLGRLAAEKHALSRTGVDFQQNDLGVAGQLARQSDIDTY</sequence>
<feature type="compositionally biased region" description="Basic and acidic residues" evidence="1">
    <location>
        <begin position="1"/>
        <end position="15"/>
    </location>
</feature>
<dbReference type="RefSeq" id="WP_344069761.1">
    <property type="nucleotide sequence ID" value="NZ_BAAACA010000005.1"/>
</dbReference>
<name>A0ABN1F2P4_9ACTN</name>
<proteinExistence type="predicted"/>
<dbReference type="EMBL" id="BAAACA010000005">
    <property type="protein sequence ID" value="GAA0580479.1"/>
    <property type="molecule type" value="Genomic_DNA"/>
</dbReference>
<keyword evidence="3" id="KW-1185">Reference proteome</keyword>